<reference evidence="2" key="1">
    <citation type="submission" date="2023-08" db="EMBL/GenBank/DDBJ databases">
        <title>Genomic characterization of the C. tuberculostearicum species complex, a ubiquitous member of the human skin microbiome.</title>
        <authorList>
            <person name="Ahmed N."/>
            <person name="Deming C."/>
            <person name="Conlan S."/>
            <person name="Segre J."/>
        </authorList>
    </citation>
    <scope>NUCLEOTIDE SEQUENCE</scope>
    <source>
        <strain evidence="2">CTNIH22</strain>
    </source>
</reference>
<dbReference type="Proteomes" id="UP001185706">
    <property type="component" value="Unassembled WGS sequence"/>
</dbReference>
<dbReference type="SUPFAM" id="SSF53335">
    <property type="entry name" value="S-adenosyl-L-methionine-dependent methyltransferases"/>
    <property type="match status" value="1"/>
</dbReference>
<dbReference type="AlphaFoldDB" id="A0AAE4SXL7"/>
<dbReference type="CDD" id="cd02440">
    <property type="entry name" value="AdoMet_MTases"/>
    <property type="match status" value="1"/>
</dbReference>
<proteinExistence type="predicted"/>
<protein>
    <submittedName>
        <fullName evidence="2">Class I SAM-dependent methyltransferase</fullName>
        <ecNumber evidence="2">2.1.-.-</ecNumber>
    </submittedName>
</protein>
<evidence type="ECO:0000259" key="1">
    <source>
        <dbReference type="Pfam" id="PF13649"/>
    </source>
</evidence>
<feature type="domain" description="Methyltransferase" evidence="1">
    <location>
        <begin position="47"/>
        <end position="135"/>
    </location>
</feature>
<gene>
    <name evidence="2" type="ORF">RAE03_00820</name>
</gene>
<sequence length="244" mass="27313">MTGNYSDAAPPYGTPSEKSLYEAWDRHEFCYPILEKMIGSIEGIVTIFDLGCGSGEMLKRLSQLGKGADLIGIDSSEVAIDYASQKLGESAYLIHGDINNVPDIRGKKVLIYSSGFTSNLFSENQWRKIVVNWLRASPSVYAFVYDVFWWAVPLNEVHQNGVYEGDQSSLSWRVRRGAKAQTSHIQDSKNSRTTTLTSFNHRTRSISPANGFQCDEREVLQRKVKTAEGLLTESCTRVVTRSAR</sequence>
<evidence type="ECO:0000313" key="3">
    <source>
        <dbReference type="Proteomes" id="UP001185706"/>
    </source>
</evidence>
<organism evidence="2 3">
    <name type="scientific">Corynebacterium tuberculostearicum</name>
    <dbReference type="NCBI Taxonomy" id="38304"/>
    <lineage>
        <taxon>Bacteria</taxon>
        <taxon>Bacillati</taxon>
        <taxon>Actinomycetota</taxon>
        <taxon>Actinomycetes</taxon>
        <taxon>Mycobacteriales</taxon>
        <taxon>Corynebacteriaceae</taxon>
        <taxon>Corynebacterium</taxon>
    </lineage>
</organism>
<dbReference type="InterPro" id="IPR041698">
    <property type="entry name" value="Methyltransf_25"/>
</dbReference>
<evidence type="ECO:0000313" key="2">
    <source>
        <dbReference type="EMBL" id="MDV2418325.1"/>
    </source>
</evidence>
<keyword evidence="2" id="KW-0489">Methyltransferase</keyword>
<dbReference type="Pfam" id="PF13649">
    <property type="entry name" value="Methyltransf_25"/>
    <property type="match status" value="1"/>
</dbReference>
<dbReference type="EMBL" id="JAVBIB010000001">
    <property type="protein sequence ID" value="MDV2418325.1"/>
    <property type="molecule type" value="Genomic_DNA"/>
</dbReference>
<dbReference type="GO" id="GO:0008168">
    <property type="term" value="F:methyltransferase activity"/>
    <property type="evidence" value="ECO:0007669"/>
    <property type="project" value="UniProtKB-KW"/>
</dbReference>
<dbReference type="InterPro" id="IPR029063">
    <property type="entry name" value="SAM-dependent_MTases_sf"/>
</dbReference>
<keyword evidence="2" id="KW-0808">Transferase</keyword>
<accession>A0AAE4SXL7</accession>
<dbReference type="GO" id="GO:0032259">
    <property type="term" value="P:methylation"/>
    <property type="evidence" value="ECO:0007669"/>
    <property type="project" value="UniProtKB-KW"/>
</dbReference>
<dbReference type="RefSeq" id="WP_316992954.1">
    <property type="nucleotide sequence ID" value="NZ_JAVBIB010000001.1"/>
</dbReference>
<name>A0AAE4SXL7_9CORY</name>
<dbReference type="Gene3D" id="3.40.50.150">
    <property type="entry name" value="Vaccinia Virus protein VP39"/>
    <property type="match status" value="1"/>
</dbReference>
<comment type="caution">
    <text evidence="2">The sequence shown here is derived from an EMBL/GenBank/DDBJ whole genome shotgun (WGS) entry which is preliminary data.</text>
</comment>
<dbReference type="EC" id="2.1.-.-" evidence="2"/>